<dbReference type="GeneID" id="19897438"/>
<accession>R7YG83</accession>
<dbReference type="OrthoDB" id="7464126at2759"/>
<evidence type="ECO:0000256" key="1">
    <source>
        <dbReference type="SAM" id="Coils"/>
    </source>
</evidence>
<dbReference type="Proteomes" id="UP000016924">
    <property type="component" value="Unassembled WGS sequence"/>
</dbReference>
<keyword evidence="4" id="KW-1185">Reference proteome</keyword>
<sequence length="822" mass="91523">MALPVNIGDFIKIGEMAWAVYRKCRDCPGEYNNLASECRTLKNTLEDLADVLKKQNLDHKKEEELLERGQGCREVLTDLEALIDKYNSLSSKSKKTWDRLNWDQQGGRDVRARLTSNVAMLCAFYDSLIHSSQLRIEEALHQLAADIRGGHREASSVVSWASTEDGDEDTAWPQIIRDLEDLGITATMADEYRSFILDWFIKAINEGMLQEKAPEGDDHDSLYACSTTSRDASSGTAVNSWSESLFEAPALPTNKVARKPIASNTPPAPQVSNLQTALRTQSLPQPHPHPIPHQANGVVPTPTSHQTSHDPKLTNALSSTSSESVKSLEKSNIIWTAQLIVRHWNNRQWGKAESYLQQQIEAVEAGEFIDVKGISCQPDIRVLRHLLGVCVSYQGEFYKAKKLFESVQRGPYVNGESLDDGDLAAARWLGDTCLFLNEPENAALAWAIALDGYTSKIGITQEPTPHVLSELQSLHICLKGLATLHNSFSRYNRDASTIFATTSDRAKANLVVSTLERFRHGYAPPFRHKRPVISIQVAEGFLEQRLIAQASWPIKWDPLFNAIESIKLHQRFIQAQNPAYRLTLKNLPTVGLGQSRKLNYSTRKDAAWLAETLKRGLELHGIEYGENINLLLCRLYQNYEGIAFSETIDIKIRKLPLRSVYGVQVTEPMHQTRSIESNQPNSTKEYTRSIQVRNEFVKFIKNILADAEGDVTAQQQLGQDAAARETPQLGAQAAGSAPMTYGHQFHVLNASPPPHTYPPATPIMNASPAPLMPSVPPPPVPMQHAQTVGHVQQPMGGYGVDAKSPHSDQINYQQAHGYYGKV</sequence>
<dbReference type="eggNOG" id="ENOG502RV4D">
    <property type="taxonomic scope" value="Eukaryota"/>
</dbReference>
<dbReference type="OMA" id="STWPLPW"/>
<organism evidence="3 4">
    <name type="scientific">Coniosporium apollinis (strain CBS 100218)</name>
    <name type="common">Rock-inhabiting black yeast</name>
    <dbReference type="NCBI Taxonomy" id="1168221"/>
    <lineage>
        <taxon>Eukaryota</taxon>
        <taxon>Fungi</taxon>
        <taxon>Dikarya</taxon>
        <taxon>Ascomycota</taxon>
        <taxon>Pezizomycotina</taxon>
        <taxon>Dothideomycetes</taxon>
        <taxon>Dothideomycetes incertae sedis</taxon>
        <taxon>Coniosporium</taxon>
    </lineage>
</organism>
<name>R7YG83_CONA1</name>
<reference evidence="4" key="1">
    <citation type="submission" date="2012-06" db="EMBL/GenBank/DDBJ databases">
        <title>The genome sequence of Coniosporium apollinis CBS 100218.</title>
        <authorList>
            <consortium name="The Broad Institute Genome Sequencing Platform"/>
            <person name="Cuomo C."/>
            <person name="Gorbushina A."/>
            <person name="Noack S."/>
            <person name="Walker B."/>
            <person name="Young S.K."/>
            <person name="Zeng Q."/>
            <person name="Gargeya S."/>
            <person name="Fitzgerald M."/>
            <person name="Haas B."/>
            <person name="Abouelleil A."/>
            <person name="Alvarado L."/>
            <person name="Arachchi H.M."/>
            <person name="Berlin A.M."/>
            <person name="Chapman S.B."/>
            <person name="Goldberg J."/>
            <person name="Griggs A."/>
            <person name="Gujja S."/>
            <person name="Hansen M."/>
            <person name="Howarth C."/>
            <person name="Imamovic A."/>
            <person name="Larimer J."/>
            <person name="McCowan C."/>
            <person name="Montmayeur A."/>
            <person name="Murphy C."/>
            <person name="Neiman D."/>
            <person name="Pearson M."/>
            <person name="Priest M."/>
            <person name="Roberts A."/>
            <person name="Saif S."/>
            <person name="Shea T."/>
            <person name="Sisk P."/>
            <person name="Sykes S."/>
            <person name="Wortman J."/>
            <person name="Nusbaum C."/>
            <person name="Birren B."/>
        </authorList>
    </citation>
    <scope>NUCLEOTIDE SEQUENCE [LARGE SCALE GENOMIC DNA]</scope>
    <source>
        <strain evidence="4">CBS 100218</strain>
    </source>
</reference>
<feature type="coiled-coil region" evidence="1">
    <location>
        <begin position="31"/>
        <end position="65"/>
    </location>
</feature>
<feature type="region of interest" description="Disordered" evidence="2">
    <location>
        <begin position="281"/>
        <end position="319"/>
    </location>
</feature>
<dbReference type="RefSeq" id="XP_007776234.1">
    <property type="nucleotide sequence ID" value="XM_007778044.1"/>
</dbReference>
<evidence type="ECO:0000313" key="3">
    <source>
        <dbReference type="EMBL" id="EON60917.1"/>
    </source>
</evidence>
<evidence type="ECO:0000256" key="2">
    <source>
        <dbReference type="SAM" id="MobiDB-lite"/>
    </source>
</evidence>
<gene>
    <name evidence="3" type="ORF">W97_00127</name>
</gene>
<proteinExistence type="predicted"/>
<dbReference type="AlphaFoldDB" id="R7YG83"/>
<dbReference type="STRING" id="1168221.R7YG83"/>
<protein>
    <submittedName>
        <fullName evidence="3">Uncharacterized protein</fullName>
    </submittedName>
</protein>
<dbReference type="HOGENOM" id="CLU_375171_0_0_1"/>
<evidence type="ECO:0000313" key="4">
    <source>
        <dbReference type="Proteomes" id="UP000016924"/>
    </source>
</evidence>
<dbReference type="EMBL" id="JH767554">
    <property type="protein sequence ID" value="EON60917.1"/>
    <property type="molecule type" value="Genomic_DNA"/>
</dbReference>
<keyword evidence="1" id="KW-0175">Coiled coil</keyword>